<dbReference type="EMBL" id="JBJUIK010000003">
    <property type="protein sequence ID" value="KAL3533975.1"/>
    <property type="molecule type" value="Genomic_DNA"/>
</dbReference>
<dbReference type="PANTHER" id="PTHR37217">
    <property type="entry name" value="EXPRESSED PROTEIN"/>
    <property type="match status" value="1"/>
</dbReference>
<proteinExistence type="predicted"/>
<dbReference type="AlphaFoldDB" id="A0ABD3AS28"/>
<keyword evidence="2" id="KW-1185">Reference proteome</keyword>
<accession>A0ABD3AS28</accession>
<sequence length="279" mass="31319">MNSIFSPTSYLPVTALFHRVRPNVHLQALYGCFHQCHFDGAKHSSVLPKFQSIMPNFVHDLQSTVQSTSPANEGTVAVINFEDLMEKDWSFLELDDKNSEEQHNQKTDRIISAGEIGATSKVLISIGSEEFVDRVANSSACEQLLVVHDSLLTLACIKEKYDKVECWQGELIYLPEKWSLFDVVFLYFLPALPFQLGEILGTLARHCLPGARVVISHLQGRQTVQEQQQQYPDIVVTELPDKMALQNVAAGNSFGLVEFVDEPGFYLAVLKFEANNLVM</sequence>
<evidence type="ECO:0000313" key="1">
    <source>
        <dbReference type="EMBL" id="KAL3533975.1"/>
    </source>
</evidence>
<dbReference type="SUPFAM" id="SSF53335">
    <property type="entry name" value="S-adenosyl-L-methionine-dependent methyltransferases"/>
    <property type="match status" value="1"/>
</dbReference>
<evidence type="ECO:0008006" key="3">
    <source>
        <dbReference type="Google" id="ProtNLM"/>
    </source>
</evidence>
<name>A0ABD3AS28_9GENT</name>
<protein>
    <recommendedName>
        <fullName evidence="3">S-adenosyl-L-methionine-dependent methyltransferase</fullName>
    </recommendedName>
</protein>
<evidence type="ECO:0000313" key="2">
    <source>
        <dbReference type="Proteomes" id="UP001630127"/>
    </source>
</evidence>
<comment type="caution">
    <text evidence="1">The sequence shown here is derived from an EMBL/GenBank/DDBJ whole genome shotgun (WGS) entry which is preliminary data.</text>
</comment>
<organism evidence="1 2">
    <name type="scientific">Cinchona calisaya</name>
    <dbReference type="NCBI Taxonomy" id="153742"/>
    <lineage>
        <taxon>Eukaryota</taxon>
        <taxon>Viridiplantae</taxon>
        <taxon>Streptophyta</taxon>
        <taxon>Embryophyta</taxon>
        <taxon>Tracheophyta</taxon>
        <taxon>Spermatophyta</taxon>
        <taxon>Magnoliopsida</taxon>
        <taxon>eudicotyledons</taxon>
        <taxon>Gunneridae</taxon>
        <taxon>Pentapetalae</taxon>
        <taxon>asterids</taxon>
        <taxon>lamiids</taxon>
        <taxon>Gentianales</taxon>
        <taxon>Rubiaceae</taxon>
        <taxon>Cinchonoideae</taxon>
        <taxon>Cinchoneae</taxon>
        <taxon>Cinchona</taxon>
    </lineage>
</organism>
<reference evidence="1 2" key="1">
    <citation type="submission" date="2024-11" db="EMBL/GenBank/DDBJ databases">
        <title>A near-complete genome assembly of Cinchona calisaya.</title>
        <authorList>
            <person name="Lian D.C."/>
            <person name="Zhao X.W."/>
            <person name="Wei L."/>
        </authorList>
    </citation>
    <scope>NUCLEOTIDE SEQUENCE [LARGE SCALE GENOMIC DNA]</scope>
    <source>
        <tissue evidence="1">Nenye</tissue>
    </source>
</reference>
<dbReference type="PANTHER" id="PTHR37217:SF1">
    <property type="entry name" value="EXPRESSED PROTEIN"/>
    <property type="match status" value="1"/>
</dbReference>
<gene>
    <name evidence="1" type="ORF">ACH5RR_007496</name>
</gene>
<dbReference type="Proteomes" id="UP001630127">
    <property type="component" value="Unassembled WGS sequence"/>
</dbReference>
<dbReference type="InterPro" id="IPR029063">
    <property type="entry name" value="SAM-dependent_MTases_sf"/>
</dbReference>